<sequence length="202" mass="21805">MTNRRSFAVALTLMLLAGCAGTWEVAYDDPPGSDVTKAWRVVDVVTVVPDTLTVSNDNTFAPQADIVWHGEPFGDRRAQVAAVLDEGLTRGTRSLRGNRAVTMTARVLTFHGVTPAAVARAPAAVHNIRFVLSVFDARTGEALVSSEKISADLEAYVGIAAIAAAINRETQRARVVAHLEAVMRGWLGFGPDQRREFYSVGR</sequence>
<feature type="signal peptide" evidence="1">
    <location>
        <begin position="1"/>
        <end position="22"/>
    </location>
</feature>
<evidence type="ECO:0000313" key="3">
    <source>
        <dbReference type="Proteomes" id="UP000201838"/>
    </source>
</evidence>
<reference evidence="2 3" key="1">
    <citation type="submission" date="2017-05" db="EMBL/GenBank/DDBJ databases">
        <authorList>
            <person name="Song R."/>
            <person name="Chenine A.L."/>
            <person name="Ruprecht R.M."/>
        </authorList>
    </citation>
    <scope>NUCLEOTIDE SEQUENCE [LARGE SCALE GENOMIC DNA]</scope>
    <source>
        <strain evidence="2 3">CECT 8489</strain>
    </source>
</reference>
<protein>
    <recommendedName>
        <fullName evidence="4">Lipoprotein</fullName>
    </recommendedName>
</protein>
<dbReference type="EMBL" id="FXXQ01000009">
    <property type="protein sequence ID" value="SMX24570.1"/>
    <property type="molecule type" value="Genomic_DNA"/>
</dbReference>
<dbReference type="PROSITE" id="PS51257">
    <property type="entry name" value="PROKAR_LIPOPROTEIN"/>
    <property type="match status" value="1"/>
</dbReference>
<dbReference type="Pfam" id="PF20569">
    <property type="entry name" value="DUF6778"/>
    <property type="match status" value="1"/>
</dbReference>
<dbReference type="AlphaFoldDB" id="A0A238J3M8"/>
<evidence type="ECO:0008006" key="4">
    <source>
        <dbReference type="Google" id="ProtNLM"/>
    </source>
</evidence>
<keyword evidence="1" id="KW-0732">Signal</keyword>
<name>A0A238J3M8_9RHOB</name>
<organism evidence="2 3">
    <name type="scientific">Boseongicola aestuarii</name>
    <dbReference type="NCBI Taxonomy" id="1470561"/>
    <lineage>
        <taxon>Bacteria</taxon>
        <taxon>Pseudomonadati</taxon>
        <taxon>Pseudomonadota</taxon>
        <taxon>Alphaproteobacteria</taxon>
        <taxon>Rhodobacterales</taxon>
        <taxon>Paracoccaceae</taxon>
        <taxon>Boseongicola</taxon>
    </lineage>
</organism>
<dbReference type="Proteomes" id="UP000201838">
    <property type="component" value="Unassembled WGS sequence"/>
</dbReference>
<dbReference type="RefSeq" id="WP_245813835.1">
    <property type="nucleotide sequence ID" value="NZ_FXXQ01000009.1"/>
</dbReference>
<evidence type="ECO:0000256" key="1">
    <source>
        <dbReference type="SAM" id="SignalP"/>
    </source>
</evidence>
<accession>A0A238J3M8</accession>
<gene>
    <name evidence="2" type="ORF">BOA8489_02696</name>
</gene>
<keyword evidence="3" id="KW-1185">Reference proteome</keyword>
<proteinExistence type="predicted"/>
<evidence type="ECO:0000313" key="2">
    <source>
        <dbReference type="EMBL" id="SMX24570.1"/>
    </source>
</evidence>
<feature type="chain" id="PRO_5012263405" description="Lipoprotein" evidence="1">
    <location>
        <begin position="23"/>
        <end position="202"/>
    </location>
</feature>
<dbReference type="InterPro" id="IPR046705">
    <property type="entry name" value="DUF6778"/>
</dbReference>